<dbReference type="EMBL" id="CP139965">
    <property type="protein sequence ID" value="WQD78165.1"/>
    <property type="molecule type" value="Genomic_DNA"/>
</dbReference>
<sequence>MKLCSMRGRISHLMVLAATALLTSVAFAQGVLAPHSNAVPQNSVALAAANIGARQCLSQLTALSSLGIQNTTGNDVLFDWDRRRGGASSVFSLLGLELPGGGAAMSITAVPEADGSCSVAAERISVAPVACKTVAQRELGGYRATPLLPHMTVYSDAKDPGSTVSLIESPPGCLVIRRYVKFSSVASGGGVQ</sequence>
<evidence type="ECO:0000313" key="3">
    <source>
        <dbReference type="Proteomes" id="UP001325479"/>
    </source>
</evidence>
<feature type="signal peptide" evidence="1">
    <location>
        <begin position="1"/>
        <end position="28"/>
    </location>
</feature>
<dbReference type="RefSeq" id="WP_232833652.1">
    <property type="nucleotide sequence ID" value="NZ_CP139965.1"/>
</dbReference>
<evidence type="ECO:0000256" key="1">
    <source>
        <dbReference type="SAM" id="SignalP"/>
    </source>
</evidence>
<keyword evidence="1" id="KW-0732">Signal</keyword>
<reference evidence="2 3" key="1">
    <citation type="submission" date="2023-12" db="EMBL/GenBank/DDBJ databases">
        <title>Genome sequencing and assembly of bacterial species from a model synthetic community.</title>
        <authorList>
            <person name="Hogle S.L."/>
        </authorList>
    </citation>
    <scope>NUCLEOTIDE SEQUENCE [LARGE SCALE GENOMIC DNA]</scope>
    <source>
        <strain evidence="2 3">HAMBI 2494</strain>
    </source>
</reference>
<dbReference type="Proteomes" id="UP001325479">
    <property type="component" value="Chromosome"/>
</dbReference>
<feature type="chain" id="PRO_5046252294" evidence="1">
    <location>
        <begin position="29"/>
        <end position="192"/>
    </location>
</feature>
<evidence type="ECO:0000313" key="2">
    <source>
        <dbReference type="EMBL" id="WQD78165.1"/>
    </source>
</evidence>
<name>A0ABZ0WLE3_9BURK</name>
<accession>A0ABZ0WLE3</accession>
<keyword evidence="3" id="KW-1185">Reference proteome</keyword>
<protein>
    <submittedName>
        <fullName evidence="2">Uncharacterized protein</fullName>
    </submittedName>
</protein>
<gene>
    <name evidence="2" type="ORF">U0042_00120</name>
</gene>
<proteinExistence type="predicted"/>
<organism evidence="2 3">
    <name type="scientific">Paraburkholderia kururiensis</name>
    <dbReference type="NCBI Taxonomy" id="984307"/>
    <lineage>
        <taxon>Bacteria</taxon>
        <taxon>Pseudomonadati</taxon>
        <taxon>Pseudomonadota</taxon>
        <taxon>Betaproteobacteria</taxon>
        <taxon>Burkholderiales</taxon>
        <taxon>Burkholderiaceae</taxon>
        <taxon>Paraburkholderia</taxon>
    </lineage>
</organism>